<name>A0A811G701_CORDP</name>
<dbReference type="Proteomes" id="UP000480222">
    <property type="component" value="Unassembled WGS sequence"/>
</dbReference>
<evidence type="ECO:0000313" key="2">
    <source>
        <dbReference type="Proteomes" id="UP000480222"/>
    </source>
</evidence>
<proteinExistence type="predicted"/>
<evidence type="ECO:0000313" key="1">
    <source>
        <dbReference type="EMBL" id="CAB0623412.1"/>
    </source>
</evidence>
<organism evidence="1 2">
    <name type="scientific">Corynebacterium diphtheriae</name>
    <dbReference type="NCBI Taxonomy" id="1717"/>
    <lineage>
        <taxon>Bacteria</taxon>
        <taxon>Bacillati</taxon>
        <taxon>Actinomycetota</taxon>
        <taxon>Actinomycetes</taxon>
        <taxon>Mycobacteriales</taxon>
        <taxon>Corynebacteriaceae</taxon>
        <taxon>Corynebacterium</taxon>
    </lineage>
</organism>
<sequence>MDDIKRVVTALSSVVSTEKIMLVGARCRDIHQKNIVGGEASRATKDIDFALALEDWELFRALKQRFPSTTNAWQSILVEGITLDIIPFGELEEPLGEVSSGYTHKLNVRGMQEVFEHAQFLQLGDGLTIRMPTVSGLAALKMFAWLERGRETYKDAQDLALILEWVAKDDNALWERVDEIPEKYWGELRNMAGFLLGSDINKILSAQSRDALLAGWKNVDDQAVERCVWRLEIPSKSASQVEVRYAQIMAVLERICGA</sequence>
<evidence type="ECO:0008006" key="3">
    <source>
        <dbReference type="Google" id="ProtNLM"/>
    </source>
</evidence>
<protein>
    <recommendedName>
        <fullName evidence="3">Nucleotidyltransferase</fullName>
    </recommendedName>
</protein>
<dbReference type="EMBL" id="CADDAV010000033">
    <property type="protein sequence ID" value="CAB0623412.1"/>
    <property type="molecule type" value="Genomic_DNA"/>
</dbReference>
<comment type="caution">
    <text evidence="1">The sequence shown here is derived from an EMBL/GenBank/DDBJ whole genome shotgun (WGS) entry which is preliminary data.</text>
</comment>
<gene>
    <name evidence="1" type="ORF">CIP107547_02413</name>
</gene>
<dbReference type="Pfam" id="PF08843">
    <property type="entry name" value="AbiEii"/>
    <property type="match status" value="1"/>
</dbReference>
<dbReference type="RefSeq" id="WP_004567356.1">
    <property type="nucleotide sequence ID" value="NZ_CABVGJ010000015.1"/>
</dbReference>
<dbReference type="PIRSF" id="PIRSF021525">
    <property type="entry name" value="UCP021525"/>
    <property type="match status" value="1"/>
</dbReference>
<dbReference type="AlphaFoldDB" id="A0A811G701"/>
<dbReference type="InterPro" id="IPR014513">
    <property type="entry name" value="UCP021525"/>
</dbReference>
<accession>A0A811G701</accession>
<reference evidence="1 2" key="1">
    <citation type="submission" date="2020-02" db="EMBL/GenBank/DDBJ databases">
        <authorList>
            <person name="Brisse S."/>
        </authorList>
    </citation>
    <scope>NUCLEOTIDE SEQUENCE [LARGE SCALE GENOMIC DNA]</scope>
    <source>
        <strain evidence="1">CIP107547</strain>
    </source>
</reference>
<dbReference type="InterPro" id="IPR014942">
    <property type="entry name" value="AbiEii"/>
</dbReference>